<feature type="binding site" evidence="4">
    <location>
        <position position="187"/>
    </location>
    <ligand>
        <name>substrate</name>
    </ligand>
</feature>
<dbReference type="GO" id="GO:0008813">
    <property type="term" value="F:chorismate lyase activity"/>
    <property type="evidence" value="ECO:0007669"/>
    <property type="project" value="UniProtKB-UniRule"/>
</dbReference>
<dbReference type="Proteomes" id="UP000182598">
    <property type="component" value="Unassembled WGS sequence"/>
</dbReference>
<dbReference type="SUPFAM" id="SSF64288">
    <property type="entry name" value="Chorismate lyase-like"/>
    <property type="match status" value="1"/>
</dbReference>
<evidence type="ECO:0000256" key="1">
    <source>
        <dbReference type="ARBA" id="ARBA00022490"/>
    </source>
</evidence>
<dbReference type="GO" id="GO:0042866">
    <property type="term" value="P:pyruvate biosynthetic process"/>
    <property type="evidence" value="ECO:0007669"/>
    <property type="project" value="UniProtKB-UniRule"/>
</dbReference>
<dbReference type="RefSeq" id="WP_055439737.1">
    <property type="nucleotide sequence ID" value="NZ_CYHB01000008.1"/>
</dbReference>
<evidence type="ECO:0000256" key="3">
    <source>
        <dbReference type="ARBA" id="ARBA00023239"/>
    </source>
</evidence>
<feature type="binding site" evidence="4">
    <location>
        <position position="91"/>
    </location>
    <ligand>
        <name>substrate</name>
    </ligand>
</feature>
<comment type="caution">
    <text evidence="4">Lacks conserved residue(s) required for the propagation of feature annotation.</text>
</comment>
<comment type="function">
    <text evidence="4">Removes the pyruvyl group from chorismate, with concomitant aromatization of the ring, to provide 4-hydroxybenzoate (4HB) for the ubiquinone pathway.</text>
</comment>
<dbReference type="GO" id="GO:0005829">
    <property type="term" value="C:cytosol"/>
    <property type="evidence" value="ECO:0007669"/>
    <property type="project" value="TreeGrafter"/>
</dbReference>
<evidence type="ECO:0000313" key="5">
    <source>
        <dbReference type="EMBL" id="CUA88197.1"/>
    </source>
</evidence>
<reference evidence="6" key="1">
    <citation type="submission" date="2015-08" db="EMBL/GenBank/DDBJ databases">
        <authorList>
            <person name="Varghese N."/>
        </authorList>
    </citation>
    <scope>NUCLEOTIDE SEQUENCE [LARGE SCALE GENOMIC DNA]</scope>
    <source>
        <strain evidence="6">DSM 27808</strain>
    </source>
</reference>
<dbReference type="InterPro" id="IPR028978">
    <property type="entry name" value="Chorismate_lyase_/UTRA_dom_sf"/>
</dbReference>
<organism evidence="5 6">
    <name type="scientific">Pseudidiomarina woesei</name>
    <dbReference type="NCBI Taxonomy" id="1381080"/>
    <lineage>
        <taxon>Bacteria</taxon>
        <taxon>Pseudomonadati</taxon>
        <taxon>Pseudomonadota</taxon>
        <taxon>Gammaproteobacteria</taxon>
        <taxon>Alteromonadales</taxon>
        <taxon>Idiomarinaceae</taxon>
        <taxon>Pseudidiomarina</taxon>
    </lineage>
</organism>
<keyword evidence="2 4" id="KW-0831">Ubiquinone biosynthesis</keyword>
<dbReference type="PANTHER" id="PTHR38683:SF1">
    <property type="entry name" value="CHORISMATE PYRUVATE-LYASE"/>
    <property type="match status" value="1"/>
</dbReference>
<dbReference type="UniPathway" id="UPA00232"/>
<name>A0A0K6HBE0_9GAMM</name>
<keyword evidence="6" id="KW-1185">Reference proteome</keyword>
<comment type="subcellular location">
    <subcellularLocation>
        <location evidence="4">Cytoplasm</location>
    </subcellularLocation>
</comment>
<dbReference type="HAMAP" id="MF_01632">
    <property type="entry name" value="UbiC"/>
    <property type="match status" value="1"/>
</dbReference>
<dbReference type="Gene3D" id="3.40.1410.10">
    <property type="entry name" value="Chorismate lyase-like"/>
    <property type="match status" value="1"/>
</dbReference>
<dbReference type="PANTHER" id="PTHR38683">
    <property type="entry name" value="CHORISMATE PYRUVATE-LYASE"/>
    <property type="match status" value="1"/>
</dbReference>
<keyword evidence="1 4" id="KW-0963">Cytoplasm</keyword>
<evidence type="ECO:0000313" key="6">
    <source>
        <dbReference type="Proteomes" id="UP000182598"/>
    </source>
</evidence>
<feature type="binding site" evidence="4">
    <location>
        <position position="129"/>
    </location>
    <ligand>
        <name>substrate</name>
    </ligand>
</feature>
<evidence type="ECO:0000256" key="4">
    <source>
        <dbReference type="HAMAP-Rule" id="MF_01632"/>
    </source>
</evidence>
<comment type="catalytic activity">
    <reaction evidence="4">
        <text>chorismate = 4-hydroxybenzoate + pyruvate</text>
        <dbReference type="Rhea" id="RHEA:16505"/>
        <dbReference type="ChEBI" id="CHEBI:15361"/>
        <dbReference type="ChEBI" id="CHEBI:17879"/>
        <dbReference type="ChEBI" id="CHEBI:29748"/>
        <dbReference type="EC" id="4.1.3.40"/>
    </reaction>
</comment>
<dbReference type="EMBL" id="CYHB01000008">
    <property type="protein sequence ID" value="CUA88197.1"/>
    <property type="molecule type" value="Genomic_DNA"/>
</dbReference>
<keyword evidence="3 4" id="KW-0456">Lyase</keyword>
<dbReference type="InterPro" id="IPR007440">
    <property type="entry name" value="Chorismate--pyruvate_lyase"/>
</dbReference>
<protein>
    <recommendedName>
        <fullName evidence="4">Probable chorismate pyruvate-lyase</fullName>
        <shortName evidence="4">CL</shortName>
        <shortName evidence="4">CPL</shortName>
        <ecNumber evidence="4">4.1.3.40</ecNumber>
    </recommendedName>
</protein>
<accession>A0A0K6HBE0</accession>
<evidence type="ECO:0000256" key="2">
    <source>
        <dbReference type="ARBA" id="ARBA00022688"/>
    </source>
</evidence>
<dbReference type="AlphaFoldDB" id="A0A0K6HBE0"/>
<dbReference type="OrthoDB" id="9789493at2"/>
<dbReference type="EC" id="4.1.3.40" evidence="4"/>
<dbReference type="GO" id="GO:0006744">
    <property type="term" value="P:ubiquinone biosynthetic process"/>
    <property type="evidence" value="ECO:0007669"/>
    <property type="project" value="UniProtKB-UniRule"/>
</dbReference>
<comment type="similarity">
    <text evidence="4">Belongs to the UbiC family.</text>
</comment>
<proteinExistence type="inferred from homology"/>
<gene>
    <name evidence="4" type="primary">ubiC</name>
    <name evidence="5" type="ORF">Ga0061064_2097</name>
</gene>
<keyword evidence="4" id="KW-0670">Pyruvate</keyword>
<sequence>MRFSELQQLEFPIVSQGHQADWQPALEQHLPNSSLLTQWLLDPDSLTAKLKRHCQHFSVEVLGQRPGIIRPDEAKWLTESADQEQANATIREVILCCDGKPWVFARSVFPQSALDTAALKLGQLGNKPLGAHLFAQPDLQRSRIEVSTFSAQSRIGALHQCLGYPAHSLWGRRSCFTAAGQRVLVAEVFIGESIPAQIAATLIQDNTHD</sequence>
<dbReference type="Pfam" id="PF04345">
    <property type="entry name" value="Chor_lyase"/>
    <property type="match status" value="1"/>
</dbReference>
<comment type="pathway">
    <text evidence="4">Cofactor biosynthesis; ubiquinone biosynthesis.</text>
</comment>